<feature type="transmembrane region" description="Helical" evidence="2">
    <location>
        <begin position="6"/>
        <end position="26"/>
    </location>
</feature>
<dbReference type="STRING" id="487184.SAMN05216421_2271"/>
<keyword evidence="2" id="KW-0472">Membrane</keyword>
<protein>
    <submittedName>
        <fullName evidence="3">Uncharacterized protein</fullName>
    </submittedName>
</protein>
<feature type="compositionally biased region" description="Polar residues" evidence="1">
    <location>
        <begin position="55"/>
        <end position="64"/>
    </location>
</feature>
<accession>A0A1H1VCU2</accession>
<organism evidence="3 4">
    <name type="scientific">Halopseudomonas xinjiangensis</name>
    <dbReference type="NCBI Taxonomy" id="487184"/>
    <lineage>
        <taxon>Bacteria</taxon>
        <taxon>Pseudomonadati</taxon>
        <taxon>Pseudomonadota</taxon>
        <taxon>Gammaproteobacteria</taxon>
        <taxon>Pseudomonadales</taxon>
        <taxon>Pseudomonadaceae</taxon>
        <taxon>Halopseudomonas</taxon>
    </lineage>
</organism>
<dbReference type="Proteomes" id="UP000243207">
    <property type="component" value="Chromosome I"/>
</dbReference>
<evidence type="ECO:0000313" key="4">
    <source>
        <dbReference type="Proteomes" id="UP000243207"/>
    </source>
</evidence>
<feature type="compositionally biased region" description="Basic and acidic residues" evidence="1">
    <location>
        <begin position="36"/>
        <end position="52"/>
    </location>
</feature>
<keyword evidence="4" id="KW-1185">Reference proteome</keyword>
<keyword evidence="2" id="KW-1133">Transmembrane helix</keyword>
<dbReference type="AlphaFoldDB" id="A0A1H1VCU2"/>
<evidence type="ECO:0000313" key="3">
    <source>
        <dbReference type="EMBL" id="SDS82602.1"/>
    </source>
</evidence>
<dbReference type="EMBL" id="LT629736">
    <property type="protein sequence ID" value="SDS82602.1"/>
    <property type="molecule type" value="Genomic_DNA"/>
</dbReference>
<gene>
    <name evidence="3" type="ORF">SAMN05216421_2271</name>
</gene>
<proteinExistence type="predicted"/>
<reference evidence="4" key="1">
    <citation type="submission" date="2016-10" db="EMBL/GenBank/DDBJ databases">
        <authorList>
            <person name="Varghese N."/>
            <person name="Submissions S."/>
        </authorList>
    </citation>
    <scope>NUCLEOTIDE SEQUENCE [LARGE SCALE GENOMIC DNA]</scope>
    <source>
        <strain evidence="4">NRRL B-51270</strain>
    </source>
</reference>
<dbReference type="RefSeq" id="WP_093394685.1">
    <property type="nucleotide sequence ID" value="NZ_LT629736.1"/>
</dbReference>
<name>A0A1H1VCU2_9GAMM</name>
<keyword evidence="2" id="KW-0812">Transmembrane</keyword>
<sequence length="84" mass="9465">MSPESYVLLLISCWLLLASALLWGMLRIARRHYPADETCEQRSEPENSDHIVARGSQQGLNSLPQMHPGHFARTFGPSSDRARC</sequence>
<evidence type="ECO:0000256" key="1">
    <source>
        <dbReference type="SAM" id="MobiDB-lite"/>
    </source>
</evidence>
<feature type="region of interest" description="Disordered" evidence="1">
    <location>
        <begin position="36"/>
        <end position="84"/>
    </location>
</feature>
<evidence type="ECO:0000256" key="2">
    <source>
        <dbReference type="SAM" id="Phobius"/>
    </source>
</evidence>